<keyword evidence="1" id="KW-0732">Signal</keyword>
<evidence type="ECO:0000313" key="8">
    <source>
        <dbReference type="Proteomes" id="UP000199518"/>
    </source>
</evidence>
<feature type="domain" description="DUF1587" evidence="3">
    <location>
        <begin position="129"/>
        <end position="192"/>
    </location>
</feature>
<feature type="domain" description="DUF1595" evidence="6">
    <location>
        <begin position="220"/>
        <end position="280"/>
    </location>
</feature>
<dbReference type="RefSeq" id="WP_092052669.1">
    <property type="nucleotide sequence ID" value="NZ_FOQD01000013.1"/>
</dbReference>
<dbReference type="Pfam" id="PF07627">
    <property type="entry name" value="PSCyt3"/>
    <property type="match status" value="1"/>
</dbReference>
<dbReference type="AlphaFoldDB" id="A0A1I3M7L0"/>
<dbReference type="InterPro" id="IPR013036">
    <property type="entry name" value="DUF1587"/>
</dbReference>
<dbReference type="InterPro" id="IPR011478">
    <property type="entry name" value="DUF1585"/>
</dbReference>
<dbReference type="InterPro" id="IPR013039">
    <property type="entry name" value="DUF1588"/>
</dbReference>
<evidence type="ECO:0000256" key="1">
    <source>
        <dbReference type="SAM" id="SignalP"/>
    </source>
</evidence>
<dbReference type="InterPro" id="IPR013043">
    <property type="entry name" value="DUF1595"/>
</dbReference>
<dbReference type="OrthoDB" id="175242at2"/>
<proteinExistence type="predicted"/>
<evidence type="ECO:0000259" key="5">
    <source>
        <dbReference type="Pfam" id="PF07631"/>
    </source>
</evidence>
<feature type="domain" description="DUF1592" evidence="5">
    <location>
        <begin position="293"/>
        <end position="419"/>
    </location>
</feature>
<dbReference type="STRING" id="1576369.SAMN05421753_113184"/>
<gene>
    <name evidence="7" type="ORF">SAMN05421753_113184</name>
</gene>
<feature type="chain" id="PRO_5011750517" description="Planctomycete cytochrome C" evidence="1">
    <location>
        <begin position="23"/>
        <end position="631"/>
    </location>
</feature>
<organism evidence="7 8">
    <name type="scientific">Planctomicrobium piriforme</name>
    <dbReference type="NCBI Taxonomy" id="1576369"/>
    <lineage>
        <taxon>Bacteria</taxon>
        <taxon>Pseudomonadati</taxon>
        <taxon>Planctomycetota</taxon>
        <taxon>Planctomycetia</taxon>
        <taxon>Planctomycetales</taxon>
        <taxon>Planctomycetaceae</taxon>
        <taxon>Planctomicrobium</taxon>
    </lineage>
</organism>
<protein>
    <recommendedName>
        <fullName evidence="9">Planctomycete cytochrome C</fullName>
    </recommendedName>
</protein>
<reference evidence="8" key="1">
    <citation type="submission" date="2016-10" db="EMBL/GenBank/DDBJ databases">
        <authorList>
            <person name="Varghese N."/>
            <person name="Submissions S."/>
        </authorList>
    </citation>
    <scope>NUCLEOTIDE SEQUENCE [LARGE SCALE GENOMIC DNA]</scope>
    <source>
        <strain evidence="8">DSM 26348</strain>
    </source>
</reference>
<evidence type="ECO:0000313" key="7">
    <source>
        <dbReference type="EMBL" id="SFI92948.1"/>
    </source>
</evidence>
<dbReference type="Pfam" id="PF07631">
    <property type="entry name" value="PSD4"/>
    <property type="match status" value="1"/>
</dbReference>
<feature type="domain" description="DUF1585" evidence="2">
    <location>
        <begin position="551"/>
        <end position="623"/>
    </location>
</feature>
<name>A0A1I3M7L0_9PLAN</name>
<evidence type="ECO:0000259" key="6">
    <source>
        <dbReference type="Pfam" id="PF07637"/>
    </source>
</evidence>
<sequence length="631" mass="70668">MSLKPLFLVACCCGVMSSLAFAQPGRDKDPLSWDRNIHGLLQRYCFRCHSSNSPKGDVDLAQDVDPRLILEHRSVWETAASLIESKEMPPEKAKQPSDEERALLVKFLNETLNSLDCAALQEPGPPTLRRLNRTEYDNSVLDLTGLDLKLGENFPPDPSGFGFDNIGDVLTLSPVQVEQYHTAARTIVRELIDSPQKNPAAYQLVLFEQPGEKRAERDVAKNVISRFATRAYRRPVEPATVDRLLVIYDKAREQQQSHDQAVGHMLTAVLISPHFLMRLERNQPEASDPYPVDDFELATRLSYFLWSRPPDDTLLKLAAERRLSDEKVLEEQTRRMLADPRSAALVDNFFGQWLGLRDVASHQPDKKLFPEFDESLRQAMQSEVNRLIAEIVQQGRPLTELVDSSYTYLNGPLSKLYGIDGVSGEQMQRVELKSRQRGGILTSAAVLMAQADPGRTNVPRRGNYVADRILGTPPPPPPPVIPPLEDAGKGSGKTLTLRELLEIHRRNPECASCHAKIDPLGFSLENYDAIGRWREQESGQPINASGELPGGRKFSGPVELKDILLEQKHAFARNLAKNMLIYALGRGLHAEDECVIRAAVSAAEQNEDKLSELIVSIVKSVPFRYRRNAEL</sequence>
<accession>A0A1I3M7L0</accession>
<keyword evidence="8" id="KW-1185">Reference proteome</keyword>
<feature type="domain" description="DUF1588" evidence="4">
    <location>
        <begin position="437"/>
        <end position="537"/>
    </location>
</feature>
<dbReference type="Pfam" id="PF07624">
    <property type="entry name" value="PSD2"/>
    <property type="match status" value="1"/>
</dbReference>
<evidence type="ECO:0000259" key="4">
    <source>
        <dbReference type="Pfam" id="PF07627"/>
    </source>
</evidence>
<feature type="signal peptide" evidence="1">
    <location>
        <begin position="1"/>
        <end position="22"/>
    </location>
</feature>
<dbReference type="Pfam" id="PF07637">
    <property type="entry name" value="PSD5"/>
    <property type="match status" value="1"/>
</dbReference>
<dbReference type="Pfam" id="PF07626">
    <property type="entry name" value="PSD3"/>
    <property type="match status" value="1"/>
</dbReference>
<evidence type="ECO:0008006" key="9">
    <source>
        <dbReference type="Google" id="ProtNLM"/>
    </source>
</evidence>
<dbReference type="EMBL" id="FOQD01000013">
    <property type="protein sequence ID" value="SFI92948.1"/>
    <property type="molecule type" value="Genomic_DNA"/>
</dbReference>
<dbReference type="Proteomes" id="UP000199518">
    <property type="component" value="Unassembled WGS sequence"/>
</dbReference>
<evidence type="ECO:0000259" key="2">
    <source>
        <dbReference type="Pfam" id="PF07624"/>
    </source>
</evidence>
<evidence type="ECO:0000259" key="3">
    <source>
        <dbReference type="Pfam" id="PF07626"/>
    </source>
</evidence>
<dbReference type="InterPro" id="IPR013042">
    <property type="entry name" value="DUF1592"/>
</dbReference>